<keyword evidence="2" id="KW-1185">Reference proteome</keyword>
<dbReference type="RefSeq" id="WP_129890204.1">
    <property type="nucleotide sequence ID" value="NZ_CP035758.1"/>
</dbReference>
<dbReference type="KEGG" id="kbs:EPA93_25495"/>
<evidence type="ECO:0000313" key="1">
    <source>
        <dbReference type="EMBL" id="QBD79151.1"/>
    </source>
</evidence>
<sequence>MQVDDHPCTRLRGLSSVIGESCMIGVSLRLRLGAARHLEALRGFAYMEAIVTQEAGKHSDIEIFARVAPNMDALTAWCIN</sequence>
<dbReference type="AlphaFoldDB" id="A0A4V0YZB6"/>
<gene>
    <name evidence="1" type="ORF">EPA93_25495</name>
</gene>
<reference evidence="1 2" key="1">
    <citation type="submission" date="2019-01" db="EMBL/GenBank/DDBJ databases">
        <title>Ktedonosporobacter rubrisoli SCAWS-G2.</title>
        <authorList>
            <person name="Huang Y."/>
            <person name="Yan B."/>
        </authorList>
    </citation>
    <scope>NUCLEOTIDE SEQUENCE [LARGE SCALE GENOMIC DNA]</scope>
    <source>
        <strain evidence="1 2">SCAWS-G2</strain>
    </source>
</reference>
<accession>A0A4V0YZB6</accession>
<name>A0A4V0YZB6_KTERU</name>
<dbReference type="Proteomes" id="UP000290365">
    <property type="component" value="Chromosome"/>
</dbReference>
<evidence type="ECO:0000313" key="2">
    <source>
        <dbReference type="Proteomes" id="UP000290365"/>
    </source>
</evidence>
<proteinExistence type="predicted"/>
<protein>
    <submittedName>
        <fullName evidence="1">Uncharacterized protein</fullName>
    </submittedName>
</protein>
<organism evidence="1 2">
    <name type="scientific">Ktedonosporobacter rubrisoli</name>
    <dbReference type="NCBI Taxonomy" id="2509675"/>
    <lineage>
        <taxon>Bacteria</taxon>
        <taxon>Bacillati</taxon>
        <taxon>Chloroflexota</taxon>
        <taxon>Ktedonobacteria</taxon>
        <taxon>Ktedonobacterales</taxon>
        <taxon>Ktedonosporobacteraceae</taxon>
        <taxon>Ktedonosporobacter</taxon>
    </lineage>
</organism>
<dbReference type="EMBL" id="CP035758">
    <property type="protein sequence ID" value="QBD79151.1"/>
    <property type="molecule type" value="Genomic_DNA"/>
</dbReference>